<dbReference type="AlphaFoldDB" id="A0A8H3HXV0"/>
<dbReference type="GO" id="GO:0005739">
    <property type="term" value="C:mitochondrion"/>
    <property type="evidence" value="ECO:0007669"/>
    <property type="project" value="TreeGrafter"/>
</dbReference>
<feature type="region of interest" description="Disordered" evidence="2">
    <location>
        <begin position="33"/>
        <end position="161"/>
    </location>
</feature>
<dbReference type="PANTHER" id="PTHR43512:SF7">
    <property type="entry name" value="TRANSLATION FACTOR GUF1, MITOCHONDRIAL"/>
    <property type="match status" value="1"/>
</dbReference>
<dbReference type="EMBL" id="CAJNJQ010000625">
    <property type="protein sequence ID" value="CAE7089852.1"/>
    <property type="molecule type" value="Genomic_DNA"/>
</dbReference>
<comment type="caution">
    <text evidence="4">The sequence shown here is derived from an EMBL/GenBank/DDBJ whole genome shotgun (WGS) entry which is preliminary data.</text>
</comment>
<dbReference type="GO" id="GO:0005525">
    <property type="term" value="F:GTP binding"/>
    <property type="evidence" value="ECO:0007669"/>
    <property type="project" value="InterPro"/>
</dbReference>
<dbReference type="InterPro" id="IPR027417">
    <property type="entry name" value="P-loop_NTPase"/>
</dbReference>
<dbReference type="GO" id="GO:0097177">
    <property type="term" value="F:mitochondrial ribosome binding"/>
    <property type="evidence" value="ECO:0007669"/>
    <property type="project" value="TreeGrafter"/>
</dbReference>
<gene>
    <name evidence="4" type="ORF">RDB_LOCUS31033</name>
</gene>
<feature type="compositionally biased region" description="Polar residues" evidence="2">
    <location>
        <begin position="33"/>
        <end position="57"/>
    </location>
</feature>
<keyword evidence="1" id="KW-0648">Protein biosynthesis</keyword>
<feature type="compositionally biased region" description="Basic and acidic residues" evidence="2">
    <location>
        <begin position="126"/>
        <end position="136"/>
    </location>
</feature>
<dbReference type="Proteomes" id="UP000663827">
    <property type="component" value="Unassembled WGS sequence"/>
</dbReference>
<evidence type="ECO:0000256" key="2">
    <source>
        <dbReference type="SAM" id="MobiDB-lite"/>
    </source>
</evidence>
<evidence type="ECO:0000313" key="5">
    <source>
        <dbReference type="Proteomes" id="UP000663827"/>
    </source>
</evidence>
<evidence type="ECO:0000313" key="4">
    <source>
        <dbReference type="EMBL" id="CAE7089852.1"/>
    </source>
</evidence>
<dbReference type="InterPro" id="IPR000795">
    <property type="entry name" value="T_Tr_GTP-bd_dom"/>
</dbReference>
<dbReference type="Gene3D" id="3.40.50.300">
    <property type="entry name" value="P-loop containing nucleotide triphosphate hydrolases"/>
    <property type="match status" value="1"/>
</dbReference>
<proteinExistence type="predicted"/>
<sequence>MRVKNQTPRSFREVSMDPIDLISTEDEIDFLNKSSSQGVSTRKSTLPTASQNAVGNSKSRRSGLPLRRVSASQSVQSTRTTRPRNETKRAPRRASSLIQSSSSTDSFDRSIKVSPNQSLRKVSVKRKLEMPEDDTRVRKRPSLQSPEKSETVIPEEPMPGRTSDGKIDYRYYINNRSFSSSPIRWMINMEEFDCSRIRQAPHCSCATQRLTECDRNFGIIAHIDHGKSTLADRLLELTGTISKSGVVNKQVLDKLKVERERGITGDKGSDG</sequence>
<dbReference type="SUPFAM" id="SSF52540">
    <property type="entry name" value="P-loop containing nucleoside triphosphate hydrolases"/>
    <property type="match status" value="1"/>
</dbReference>
<organism evidence="4 5">
    <name type="scientific">Rhizoctonia solani</name>
    <dbReference type="NCBI Taxonomy" id="456999"/>
    <lineage>
        <taxon>Eukaryota</taxon>
        <taxon>Fungi</taxon>
        <taxon>Dikarya</taxon>
        <taxon>Basidiomycota</taxon>
        <taxon>Agaricomycotina</taxon>
        <taxon>Agaricomycetes</taxon>
        <taxon>Cantharellales</taxon>
        <taxon>Ceratobasidiaceae</taxon>
        <taxon>Rhizoctonia</taxon>
    </lineage>
</organism>
<feature type="compositionally biased region" description="Low complexity" evidence="2">
    <location>
        <begin position="95"/>
        <end position="105"/>
    </location>
</feature>
<feature type="domain" description="Tr-type G" evidence="3">
    <location>
        <begin position="212"/>
        <end position="271"/>
    </location>
</feature>
<dbReference type="Pfam" id="PF00009">
    <property type="entry name" value="GTP_EFTU"/>
    <property type="match status" value="1"/>
</dbReference>
<reference evidence="4" key="1">
    <citation type="submission" date="2021-01" db="EMBL/GenBank/DDBJ databases">
        <authorList>
            <person name="Kaushik A."/>
        </authorList>
    </citation>
    <scope>NUCLEOTIDE SEQUENCE</scope>
    <source>
        <strain evidence="4">AG5</strain>
    </source>
</reference>
<dbReference type="GO" id="GO:0006412">
    <property type="term" value="P:translation"/>
    <property type="evidence" value="ECO:0007669"/>
    <property type="project" value="UniProtKB-KW"/>
</dbReference>
<evidence type="ECO:0000259" key="3">
    <source>
        <dbReference type="PROSITE" id="PS51722"/>
    </source>
</evidence>
<dbReference type="GO" id="GO:0003924">
    <property type="term" value="F:GTPase activity"/>
    <property type="evidence" value="ECO:0007669"/>
    <property type="project" value="InterPro"/>
</dbReference>
<dbReference type="InterPro" id="IPR006297">
    <property type="entry name" value="EF-4"/>
</dbReference>
<accession>A0A8H3HXV0</accession>
<dbReference type="PANTHER" id="PTHR43512">
    <property type="entry name" value="TRANSLATION FACTOR GUF1-RELATED"/>
    <property type="match status" value="1"/>
</dbReference>
<dbReference type="GO" id="GO:0045727">
    <property type="term" value="P:positive regulation of translation"/>
    <property type="evidence" value="ECO:0007669"/>
    <property type="project" value="TreeGrafter"/>
</dbReference>
<evidence type="ECO:0000256" key="1">
    <source>
        <dbReference type="ARBA" id="ARBA00022917"/>
    </source>
</evidence>
<dbReference type="PROSITE" id="PS51722">
    <property type="entry name" value="G_TR_2"/>
    <property type="match status" value="1"/>
</dbReference>
<protein>
    <recommendedName>
        <fullName evidence="3">Tr-type G domain-containing protein</fullName>
    </recommendedName>
</protein>
<name>A0A8H3HXV0_9AGAM</name>
<feature type="compositionally biased region" description="Polar residues" evidence="2">
    <location>
        <begin position="70"/>
        <end position="80"/>
    </location>
</feature>